<dbReference type="GO" id="GO:0016740">
    <property type="term" value="F:transferase activity"/>
    <property type="evidence" value="ECO:0007669"/>
    <property type="project" value="UniProtKB-KW"/>
</dbReference>
<dbReference type="RefSeq" id="WP_135958942.1">
    <property type="nucleotide sequence ID" value="NZ_SRYM01000009.1"/>
</dbReference>
<reference evidence="2 3" key="1">
    <citation type="submission" date="2019-04" db="EMBL/GenBank/DDBJ databases">
        <title>Microbes associate with the intestines of laboratory mice.</title>
        <authorList>
            <person name="Navarre W."/>
            <person name="Wong E."/>
            <person name="Huang K."/>
            <person name="Tropini C."/>
            <person name="Ng K."/>
            <person name="Yu B."/>
        </authorList>
    </citation>
    <scope>NUCLEOTIDE SEQUENCE [LARGE SCALE GENOMIC DNA]</scope>
    <source>
        <strain evidence="2 3">NM39_I3</strain>
    </source>
</reference>
<dbReference type="EMBL" id="SRYM01000009">
    <property type="protein sequence ID" value="TGY60942.1"/>
    <property type="molecule type" value="Genomic_DNA"/>
</dbReference>
<comment type="caution">
    <text evidence="2">The sequence shown here is derived from an EMBL/GenBank/DDBJ whole genome shotgun (WGS) entry which is preliminary data.</text>
</comment>
<evidence type="ECO:0000313" key="3">
    <source>
        <dbReference type="Proteomes" id="UP000310032"/>
    </source>
</evidence>
<dbReference type="AlphaFoldDB" id="A0A4S2EYA2"/>
<dbReference type="InterPro" id="IPR001173">
    <property type="entry name" value="Glyco_trans_2-like"/>
</dbReference>
<dbReference type="PANTHER" id="PTHR43179">
    <property type="entry name" value="RHAMNOSYLTRANSFERASE WBBL"/>
    <property type="match status" value="1"/>
</dbReference>
<accession>A0A4S2EYA2</accession>
<dbReference type="InterPro" id="IPR029044">
    <property type="entry name" value="Nucleotide-diphossugar_trans"/>
</dbReference>
<evidence type="ECO:0000259" key="1">
    <source>
        <dbReference type="Pfam" id="PF00535"/>
    </source>
</evidence>
<proteinExistence type="predicted"/>
<organism evidence="2 3">
    <name type="scientific">Parabacteroides distasonis</name>
    <dbReference type="NCBI Taxonomy" id="823"/>
    <lineage>
        <taxon>Bacteria</taxon>
        <taxon>Pseudomonadati</taxon>
        <taxon>Bacteroidota</taxon>
        <taxon>Bacteroidia</taxon>
        <taxon>Bacteroidales</taxon>
        <taxon>Tannerellaceae</taxon>
        <taxon>Parabacteroides</taxon>
    </lineage>
</organism>
<evidence type="ECO:0000313" key="2">
    <source>
        <dbReference type="EMBL" id="TGY60942.1"/>
    </source>
</evidence>
<dbReference type="CDD" id="cd04186">
    <property type="entry name" value="GT_2_like_c"/>
    <property type="match status" value="1"/>
</dbReference>
<protein>
    <submittedName>
        <fullName evidence="2">Glycosyltransferase family 2 protein</fullName>
    </submittedName>
</protein>
<feature type="domain" description="Glycosyltransferase 2-like" evidence="1">
    <location>
        <begin position="4"/>
        <end position="182"/>
    </location>
</feature>
<dbReference type="Gene3D" id="3.90.550.10">
    <property type="entry name" value="Spore Coat Polysaccharide Biosynthesis Protein SpsA, Chain A"/>
    <property type="match status" value="1"/>
</dbReference>
<dbReference type="Proteomes" id="UP000310032">
    <property type="component" value="Unassembled WGS sequence"/>
</dbReference>
<dbReference type="Pfam" id="PF00535">
    <property type="entry name" value="Glycos_transf_2"/>
    <property type="match status" value="1"/>
</dbReference>
<keyword evidence="2" id="KW-0808">Transferase</keyword>
<dbReference type="SUPFAM" id="SSF53448">
    <property type="entry name" value="Nucleotide-diphospho-sugar transferases"/>
    <property type="match status" value="1"/>
</dbReference>
<gene>
    <name evidence="2" type="ORF">E5342_04980</name>
</gene>
<dbReference type="PANTHER" id="PTHR43179:SF7">
    <property type="entry name" value="RHAMNOSYLTRANSFERASE WBBL"/>
    <property type="match status" value="1"/>
</dbReference>
<name>A0A4S2EYA2_PARDI</name>
<sequence length="307" mass="35383">MDVSIIYVNYKTASLVLDSIKSVQKNTKEFEYEFIVVDNASGECDLELIRKYCPQTVCVQAFENLGFGRANNLGLEYASGEYIFFLNPDTVLRNNAIDILCRFMKDHPSVGACGGNLYDEKGNATTSFSRKYPSFLWELLGILYIPSLCFSSGRSLFFNHEGKPIKVASVTGADLMVRRSVLSSIGGGFDADFFMNYEETELCLRIHRSGWDIYSVPLAQITHLEGRASYIKQSRLYFLYEGQYIYFRKVYGKFGCRLIFAITQLKSYVRIFQFLLLGNRKRGAYWKMKLETNREVWNSERIKRILK</sequence>